<dbReference type="SMART" id="SM00065">
    <property type="entry name" value="GAF"/>
    <property type="match status" value="1"/>
</dbReference>
<reference evidence="2 3" key="1">
    <citation type="submission" date="2015-07" db="EMBL/GenBank/DDBJ databases">
        <title>Whole genome sequence of Herpetosiphon geysericola DSM 7119.</title>
        <authorList>
            <person name="Hemp J."/>
            <person name="Ward L.M."/>
            <person name="Pace L.A."/>
            <person name="Fischer W.W."/>
        </authorList>
    </citation>
    <scope>NUCLEOTIDE SEQUENCE [LARGE SCALE GENOMIC DNA]</scope>
    <source>
        <strain evidence="2 3">DSM 7119</strain>
    </source>
</reference>
<organism evidence="2 3">
    <name type="scientific">Herpetosiphon geysericola</name>
    <dbReference type="NCBI Taxonomy" id="70996"/>
    <lineage>
        <taxon>Bacteria</taxon>
        <taxon>Bacillati</taxon>
        <taxon>Chloroflexota</taxon>
        <taxon>Chloroflexia</taxon>
        <taxon>Herpetosiphonales</taxon>
        <taxon>Herpetosiphonaceae</taxon>
        <taxon>Herpetosiphon</taxon>
    </lineage>
</organism>
<evidence type="ECO:0000313" key="3">
    <source>
        <dbReference type="Proteomes" id="UP000050277"/>
    </source>
</evidence>
<evidence type="ECO:0000259" key="1">
    <source>
        <dbReference type="PROSITE" id="PS50801"/>
    </source>
</evidence>
<dbReference type="Pfam" id="PF13185">
    <property type="entry name" value="GAF_2"/>
    <property type="match status" value="1"/>
</dbReference>
<dbReference type="PROSITE" id="PS50801">
    <property type="entry name" value="STAS"/>
    <property type="match status" value="1"/>
</dbReference>
<dbReference type="Pfam" id="PF01740">
    <property type="entry name" value="STAS"/>
    <property type="match status" value="1"/>
</dbReference>
<dbReference type="Gene3D" id="3.30.450.40">
    <property type="match status" value="1"/>
</dbReference>
<dbReference type="EMBL" id="LGKP01000015">
    <property type="protein sequence ID" value="KPL88895.1"/>
    <property type="molecule type" value="Genomic_DNA"/>
</dbReference>
<dbReference type="InterPro" id="IPR029016">
    <property type="entry name" value="GAF-like_dom_sf"/>
</dbReference>
<dbReference type="InterPro" id="IPR003018">
    <property type="entry name" value="GAF"/>
</dbReference>
<dbReference type="AlphaFoldDB" id="A0A0P6XWV1"/>
<dbReference type="InterPro" id="IPR002645">
    <property type="entry name" value="STAS_dom"/>
</dbReference>
<dbReference type="InterPro" id="IPR051932">
    <property type="entry name" value="Bact_StressResp_Reg"/>
</dbReference>
<dbReference type="RefSeq" id="WP_054534209.1">
    <property type="nucleotide sequence ID" value="NZ_LGKP01000015.1"/>
</dbReference>
<gene>
    <name evidence="2" type="ORF">SE18_09515</name>
</gene>
<dbReference type="STRING" id="70996.SE18_09515"/>
<dbReference type="Gene3D" id="3.30.750.24">
    <property type="entry name" value="STAS domain"/>
    <property type="match status" value="1"/>
</dbReference>
<evidence type="ECO:0000313" key="2">
    <source>
        <dbReference type="EMBL" id="KPL88895.1"/>
    </source>
</evidence>
<accession>A0A0P6XWV1</accession>
<dbReference type="OrthoDB" id="9797171at2"/>
<feature type="domain" description="STAS" evidence="1">
    <location>
        <begin position="193"/>
        <end position="304"/>
    </location>
</feature>
<proteinExistence type="predicted"/>
<sequence>MSVYEGSRHHQPVAQTVVAIHELIRAILLPRDLADVCRTIFQQLHNVLQFDAGFIEHYQPKTDIMQTIYSIDGEIEKTEPYTWDYRRSKVVAWIIANRQLIRFDDLHEDLSKRFSIENTRSFGQTEKRSRAWMSVPLLIGDDFIGVLNIQSYQAALYGEFEEALLTTVASSVALALDNAQVLAELELEVSELDIPRIPLSDDVLIVPLIGVLDRLRWENLTQTILETLRERGCEHVLLDGSGLLTFDPDAIQAISTIVKAIELIGAKSMLIGLRPSLIEGLIRAGIHLKNIRTARDLPMGLAMLGIG</sequence>
<dbReference type="SUPFAM" id="SSF55781">
    <property type="entry name" value="GAF domain-like"/>
    <property type="match status" value="1"/>
</dbReference>
<dbReference type="InterPro" id="IPR036513">
    <property type="entry name" value="STAS_dom_sf"/>
</dbReference>
<keyword evidence="3" id="KW-1185">Reference proteome</keyword>
<comment type="caution">
    <text evidence="2">The sequence shown here is derived from an EMBL/GenBank/DDBJ whole genome shotgun (WGS) entry which is preliminary data.</text>
</comment>
<dbReference type="PANTHER" id="PTHR33745">
    <property type="entry name" value="RSBT ANTAGONIST PROTEIN RSBS-RELATED"/>
    <property type="match status" value="1"/>
</dbReference>
<protein>
    <recommendedName>
        <fullName evidence="1">STAS domain-containing protein</fullName>
    </recommendedName>
</protein>
<dbReference type="Proteomes" id="UP000050277">
    <property type="component" value="Unassembled WGS sequence"/>
</dbReference>
<dbReference type="SUPFAM" id="SSF52091">
    <property type="entry name" value="SpoIIaa-like"/>
    <property type="match status" value="1"/>
</dbReference>
<name>A0A0P6XWV1_9CHLR</name>
<dbReference type="PANTHER" id="PTHR33745:SF1">
    <property type="entry name" value="RSBT ANTAGONIST PROTEIN RSBS"/>
    <property type="match status" value="1"/>
</dbReference>
<dbReference type="CDD" id="cd07041">
    <property type="entry name" value="STAS_RsbR_RsbS_like"/>
    <property type="match status" value="1"/>
</dbReference>